<dbReference type="InterPro" id="IPR005702">
    <property type="entry name" value="Wzc-like_C"/>
</dbReference>
<dbReference type="GO" id="GO:0005886">
    <property type="term" value="C:plasma membrane"/>
    <property type="evidence" value="ECO:0007669"/>
    <property type="project" value="UniProtKB-SubCell"/>
</dbReference>
<comment type="similarity">
    <text evidence="2">Belongs to the CpsC/CapA family.</text>
</comment>
<keyword evidence="4" id="KW-0812">Transmembrane</keyword>
<comment type="subcellular location">
    <subcellularLocation>
        <location evidence="1">Cell membrane</location>
        <topology evidence="1">Multi-pass membrane protein</topology>
    </subcellularLocation>
</comment>
<dbReference type="InterPro" id="IPR027417">
    <property type="entry name" value="P-loop_NTPase"/>
</dbReference>
<dbReference type="PANTHER" id="PTHR32309">
    <property type="entry name" value="TYROSINE-PROTEIN KINASE"/>
    <property type="match status" value="1"/>
</dbReference>
<evidence type="ECO:0000256" key="1">
    <source>
        <dbReference type="ARBA" id="ARBA00004651"/>
    </source>
</evidence>
<dbReference type="Pfam" id="PF02706">
    <property type="entry name" value="Wzz"/>
    <property type="match status" value="1"/>
</dbReference>
<reference evidence="12 13" key="1">
    <citation type="submission" date="2020-08" db="EMBL/GenBank/DDBJ databases">
        <title>Sequencing the genomes of 1000 actinobacteria strains.</title>
        <authorList>
            <person name="Klenk H.-P."/>
        </authorList>
    </citation>
    <scope>NUCLEOTIDE SEQUENCE [LARGE SCALE GENOMIC DNA]</scope>
    <source>
        <strain evidence="12 13">DSM 28796</strain>
    </source>
</reference>
<accession>A0A841AHM3</accession>
<evidence type="ECO:0000256" key="4">
    <source>
        <dbReference type="ARBA" id="ARBA00022692"/>
    </source>
</evidence>
<dbReference type="AlphaFoldDB" id="A0A841AHM3"/>
<dbReference type="InterPro" id="IPR003856">
    <property type="entry name" value="LPS_length_determ_N"/>
</dbReference>
<feature type="compositionally biased region" description="Polar residues" evidence="9">
    <location>
        <begin position="496"/>
        <end position="505"/>
    </location>
</feature>
<gene>
    <name evidence="12" type="ORF">HNR70_002575</name>
</gene>
<dbReference type="CDD" id="cd05387">
    <property type="entry name" value="BY-kinase"/>
    <property type="match status" value="1"/>
</dbReference>
<dbReference type="RefSeq" id="WP_184326033.1">
    <property type="nucleotide sequence ID" value="NZ_JACHLZ010000001.1"/>
</dbReference>
<dbReference type="InterPro" id="IPR050445">
    <property type="entry name" value="Bact_polysacc_biosynth/exp"/>
</dbReference>
<name>A0A841AHM3_9MICO</name>
<organism evidence="12 13">
    <name type="scientific">Brachybacterium aquaticum</name>
    <dbReference type="NCBI Taxonomy" id="1432564"/>
    <lineage>
        <taxon>Bacteria</taxon>
        <taxon>Bacillati</taxon>
        <taxon>Actinomycetota</taxon>
        <taxon>Actinomycetes</taxon>
        <taxon>Micrococcales</taxon>
        <taxon>Dermabacteraceae</taxon>
        <taxon>Brachybacterium</taxon>
    </lineage>
</organism>
<dbReference type="InterPro" id="IPR002586">
    <property type="entry name" value="CobQ/CobB/MinD/ParA_Nub-bd_dom"/>
</dbReference>
<evidence type="ECO:0000256" key="3">
    <source>
        <dbReference type="ARBA" id="ARBA00022475"/>
    </source>
</evidence>
<dbReference type="Proteomes" id="UP000588158">
    <property type="component" value="Unassembled WGS sequence"/>
</dbReference>
<dbReference type="EMBL" id="JACHLZ010000001">
    <property type="protein sequence ID" value="MBB5832762.1"/>
    <property type="molecule type" value="Genomic_DNA"/>
</dbReference>
<evidence type="ECO:0000313" key="12">
    <source>
        <dbReference type="EMBL" id="MBB5832762.1"/>
    </source>
</evidence>
<dbReference type="GO" id="GO:0005524">
    <property type="term" value="F:ATP binding"/>
    <property type="evidence" value="ECO:0007669"/>
    <property type="project" value="UniProtKB-KW"/>
</dbReference>
<proteinExistence type="inferred from homology"/>
<comment type="caution">
    <text evidence="12">The sequence shown here is derived from an EMBL/GenBank/DDBJ whole genome shotgun (WGS) entry which is preliminary data.</text>
</comment>
<sequence length="519" mass="54307">MTIEDFLRMMLRNALVLLVLTIVGAVAGLGLSFTRSPVYAASALGYVSANTSTDESGSPVAQSGGNMELQYSKAQSYLPLFRTRAVGERVVEDLGLQQSPDSIAGSLQATVDPNAPIITVTAYAGSAEDASAIANSAVEATAAEALELETGADGRGTPSVQLVPYQTALVPGGPASPDRSRFLLAGAALGLLLGLGLGWLRSRNDSRLRTPEDITALVGVPVLGSLPDVKDFTRTKDGALPEPESFAARESMRKLRTNLRFVDVDSPPRSIVVTSSTAAEGKSTVAANLARVMARAGQPTLLIDADLRRPTVAAAFGVDGKVGLSQLLAKSISVEDALQLSGTRGLTVLPAGHIPPNPSELLGSRSMHELVEEFSRSYFVIIDAPPLLAVTDAQLLSRQVDGALVVAVSGRSRSDELLRGVEAVRSIGGTVYGVVMNRVPSSRLTRIAYGASAEYGGYGKAYDKAANIPEMDEIEIAAIDGREVESSAPSHLDSGQARTTSTPVARTSGRRRADVEPDS</sequence>
<keyword evidence="13" id="KW-1185">Reference proteome</keyword>
<feature type="region of interest" description="Disordered" evidence="9">
    <location>
        <begin position="482"/>
        <end position="519"/>
    </location>
</feature>
<evidence type="ECO:0000259" key="10">
    <source>
        <dbReference type="Pfam" id="PF01656"/>
    </source>
</evidence>
<feature type="domain" description="CobQ/CobB/MinD/ParA nucleotide binding" evidence="10">
    <location>
        <begin position="271"/>
        <end position="446"/>
    </location>
</feature>
<dbReference type="SUPFAM" id="SSF52540">
    <property type="entry name" value="P-loop containing nucleoside triphosphate hydrolases"/>
    <property type="match status" value="1"/>
</dbReference>
<dbReference type="PANTHER" id="PTHR32309:SF13">
    <property type="entry name" value="FERRIC ENTEROBACTIN TRANSPORT PROTEIN FEPE"/>
    <property type="match status" value="1"/>
</dbReference>
<evidence type="ECO:0000256" key="7">
    <source>
        <dbReference type="ARBA" id="ARBA00022989"/>
    </source>
</evidence>
<evidence type="ECO:0000256" key="6">
    <source>
        <dbReference type="ARBA" id="ARBA00022840"/>
    </source>
</evidence>
<keyword evidence="8" id="KW-0472">Membrane</keyword>
<evidence type="ECO:0000259" key="11">
    <source>
        <dbReference type="Pfam" id="PF02706"/>
    </source>
</evidence>
<evidence type="ECO:0000256" key="8">
    <source>
        <dbReference type="ARBA" id="ARBA00023136"/>
    </source>
</evidence>
<evidence type="ECO:0000313" key="13">
    <source>
        <dbReference type="Proteomes" id="UP000588158"/>
    </source>
</evidence>
<evidence type="ECO:0000256" key="5">
    <source>
        <dbReference type="ARBA" id="ARBA00022741"/>
    </source>
</evidence>
<keyword evidence="7" id="KW-1133">Transmembrane helix</keyword>
<dbReference type="Pfam" id="PF01656">
    <property type="entry name" value="CbiA"/>
    <property type="match status" value="1"/>
</dbReference>
<evidence type="ECO:0000256" key="9">
    <source>
        <dbReference type="SAM" id="MobiDB-lite"/>
    </source>
</evidence>
<evidence type="ECO:0000256" key="2">
    <source>
        <dbReference type="ARBA" id="ARBA00006683"/>
    </source>
</evidence>
<keyword evidence="5" id="KW-0547">Nucleotide-binding</keyword>
<protein>
    <submittedName>
        <fullName evidence="12">Capsular exopolysaccharide synthesis family protein</fullName>
    </submittedName>
</protein>
<keyword evidence="3" id="KW-1003">Cell membrane</keyword>
<dbReference type="Gene3D" id="3.40.50.300">
    <property type="entry name" value="P-loop containing nucleotide triphosphate hydrolases"/>
    <property type="match status" value="1"/>
</dbReference>
<dbReference type="NCBIfam" id="TIGR01007">
    <property type="entry name" value="eps_fam"/>
    <property type="match status" value="1"/>
</dbReference>
<feature type="domain" description="Polysaccharide chain length determinant N-terminal" evidence="11">
    <location>
        <begin position="5"/>
        <end position="94"/>
    </location>
</feature>
<keyword evidence="6" id="KW-0067">ATP-binding</keyword>